<evidence type="ECO:0008006" key="4">
    <source>
        <dbReference type="Google" id="ProtNLM"/>
    </source>
</evidence>
<evidence type="ECO:0000256" key="1">
    <source>
        <dbReference type="SAM" id="MobiDB-lite"/>
    </source>
</evidence>
<dbReference type="Proteomes" id="UP000034150">
    <property type="component" value="Unassembled WGS sequence"/>
</dbReference>
<keyword evidence="3" id="KW-1185">Reference proteome</keyword>
<dbReference type="EMBL" id="LAUZ02000046">
    <property type="protein sequence ID" value="KKF01616.1"/>
    <property type="molecule type" value="Genomic_DNA"/>
</dbReference>
<feature type="non-terminal residue" evidence="2">
    <location>
        <position position="1"/>
    </location>
</feature>
<evidence type="ECO:0000313" key="3">
    <source>
        <dbReference type="Proteomes" id="UP000034150"/>
    </source>
</evidence>
<proteinExistence type="predicted"/>
<accession>A0A0M2K375</accession>
<sequence>QRPDGSIVVTAPTGHVYVTEAFGGVLFPGLATPTATIPTATPLESTDRSAMMPRRATTREQDRRQRIAHERRQRIELDAELERQHQARLAETYEPPPF</sequence>
<dbReference type="PATRIC" id="fig|1807.13.peg.3815"/>
<dbReference type="AlphaFoldDB" id="A0A0M2K375"/>
<name>A0A0M2K375_9MYCO</name>
<comment type="caution">
    <text evidence="2">The sequence shown here is derived from an EMBL/GenBank/DDBJ whole genome shotgun (WGS) entry which is preliminary data.</text>
</comment>
<organism evidence="2 3">
    <name type="scientific">Mycolicibacterium obuense</name>
    <dbReference type="NCBI Taxonomy" id="1807"/>
    <lineage>
        <taxon>Bacteria</taxon>
        <taxon>Bacillati</taxon>
        <taxon>Actinomycetota</taxon>
        <taxon>Actinomycetes</taxon>
        <taxon>Mycobacteriales</taxon>
        <taxon>Mycobacteriaceae</taxon>
        <taxon>Mycolicibacterium</taxon>
    </lineage>
</organism>
<reference evidence="2 3" key="1">
    <citation type="journal article" date="2015" name="Genome Announc.">
        <title>Draft Genome Sequence of Mycobacterium obuense Strain UC1, Isolated from Patient Sputum.</title>
        <authorList>
            <person name="Greninger A.L."/>
            <person name="Cunningham G."/>
            <person name="Hsu E.D."/>
            <person name="Yu J.M."/>
            <person name="Chiu C.Y."/>
            <person name="Miller S."/>
        </authorList>
    </citation>
    <scope>NUCLEOTIDE SEQUENCE [LARGE SCALE GENOMIC DNA]</scope>
    <source>
        <strain evidence="2 3">UC1</strain>
    </source>
</reference>
<feature type="compositionally biased region" description="Basic and acidic residues" evidence="1">
    <location>
        <begin position="57"/>
        <end position="74"/>
    </location>
</feature>
<protein>
    <recommendedName>
        <fullName evidence="4">HNH endonuclease</fullName>
    </recommendedName>
</protein>
<feature type="region of interest" description="Disordered" evidence="1">
    <location>
        <begin position="37"/>
        <end position="74"/>
    </location>
</feature>
<gene>
    <name evidence="2" type="ORF">WN67_12930</name>
</gene>
<evidence type="ECO:0000313" key="2">
    <source>
        <dbReference type="EMBL" id="KKF01616.1"/>
    </source>
</evidence>